<dbReference type="AlphaFoldDB" id="A0A7S8C2Y0"/>
<reference evidence="1 2" key="1">
    <citation type="submission" date="2020-06" db="EMBL/GenBank/DDBJ databases">
        <title>Genome sequence of 2 isolates from Red Sea Mangroves.</title>
        <authorList>
            <person name="Sefrji F."/>
            <person name="Michoud G."/>
            <person name="Merlino G."/>
            <person name="Daffonchio D."/>
        </authorList>
    </citation>
    <scope>NUCLEOTIDE SEQUENCE [LARGE SCALE GENOMIC DNA]</scope>
    <source>
        <strain evidence="1 2">R1DC25</strain>
    </source>
</reference>
<dbReference type="Pfam" id="PF05013">
    <property type="entry name" value="FGase"/>
    <property type="match status" value="1"/>
</dbReference>
<dbReference type="KEGG" id="kmn:HW532_06510"/>
<dbReference type="PIRSF" id="PIRSF029730">
    <property type="entry name" value="UCP029730"/>
    <property type="match status" value="1"/>
</dbReference>
<dbReference type="GO" id="GO:0016787">
    <property type="term" value="F:hydrolase activity"/>
    <property type="evidence" value="ECO:0007669"/>
    <property type="project" value="UniProtKB-KW"/>
</dbReference>
<organism evidence="1 2">
    <name type="scientific">Kaustia mangrovi</name>
    <dbReference type="NCBI Taxonomy" id="2593653"/>
    <lineage>
        <taxon>Bacteria</taxon>
        <taxon>Pseudomonadati</taxon>
        <taxon>Pseudomonadota</taxon>
        <taxon>Alphaproteobacteria</taxon>
        <taxon>Hyphomicrobiales</taxon>
        <taxon>Parvibaculaceae</taxon>
        <taxon>Kaustia</taxon>
    </lineage>
</organism>
<accession>A0A7S8C2Y0</accession>
<dbReference type="Proteomes" id="UP000593594">
    <property type="component" value="Chromosome"/>
</dbReference>
<keyword evidence="2" id="KW-1185">Reference proteome</keyword>
<dbReference type="InterPro" id="IPR011227">
    <property type="entry name" value="UCP029730"/>
</dbReference>
<dbReference type="Gene3D" id="3.40.630.40">
    <property type="entry name" value="Zn-dependent exopeptidases"/>
    <property type="match status" value="1"/>
</dbReference>
<evidence type="ECO:0000313" key="1">
    <source>
        <dbReference type="EMBL" id="QPC42386.1"/>
    </source>
</evidence>
<keyword evidence="1" id="KW-0378">Hydrolase</keyword>
<dbReference type="EMBL" id="CP058214">
    <property type="protein sequence ID" value="QPC42386.1"/>
    <property type="molecule type" value="Genomic_DNA"/>
</dbReference>
<dbReference type="RefSeq" id="WP_213163620.1">
    <property type="nucleotide sequence ID" value="NZ_CP058214.1"/>
</dbReference>
<evidence type="ECO:0000313" key="2">
    <source>
        <dbReference type="Proteomes" id="UP000593594"/>
    </source>
</evidence>
<dbReference type="InterPro" id="IPR007709">
    <property type="entry name" value="N-FG_amidohydro"/>
</dbReference>
<name>A0A7S8C2Y0_9HYPH</name>
<protein>
    <submittedName>
        <fullName evidence="1">N-formylglutamate amidohydrolase</fullName>
    </submittedName>
</protein>
<gene>
    <name evidence="1" type="ORF">HW532_06510</name>
</gene>
<sequence length="263" mass="28713">MLLGPGEPSAVTLVNGEADSRLVLVCEHASPRIPRALGTLGLSETELERHIAWDIGARAVAERMAHRLGAPLFVQNYSRLVCDCNRNTTARDFIPDVSERTAIPGNRGLSESDIAQRVDEIFTPFHAAIAAHMDALTARRGDAVFVTVHSFTPVFKDVERPWHVGVLFNRDPLFSPLAVELLRAQGGLAVGVNEPYVMSDETDYTVPVHGEARGVPSVEFEIRNDLVRTAAGQEDWADRLSRVVEAAIARMDAMGAEPAKDAR</sequence>
<proteinExistence type="predicted"/>
<dbReference type="SUPFAM" id="SSF53187">
    <property type="entry name" value="Zn-dependent exopeptidases"/>
    <property type="match status" value="1"/>
</dbReference>